<sequence>MLYIQRDAQGQICQVSLQADFAGQECLPDDHPELVSWRRRTLQQLQDSDLELVRVLEDLVEALSRKGVIRYTDLPSAAREKLAAREQSRHQVNVLSNLLGDDEGLI</sequence>
<reference evidence="1 2" key="1">
    <citation type="submission" date="2016-10" db="EMBL/GenBank/DDBJ databases">
        <authorList>
            <person name="de Groot N.N."/>
        </authorList>
    </citation>
    <scope>NUCLEOTIDE SEQUENCE [LARGE SCALE GENOMIC DNA]</scope>
    <source>
        <strain evidence="1 2">JCM 19513</strain>
    </source>
</reference>
<proteinExistence type="predicted"/>
<dbReference type="EMBL" id="FOAS01000015">
    <property type="protein sequence ID" value="SEL62150.1"/>
    <property type="molecule type" value="Genomic_DNA"/>
</dbReference>
<dbReference type="Proteomes" id="UP000185766">
    <property type="component" value="Unassembled WGS sequence"/>
</dbReference>
<accession>A0A1H7RPC3</accession>
<organism evidence="1 2">
    <name type="scientific">Atopomonas hussainii</name>
    <dbReference type="NCBI Taxonomy" id="1429083"/>
    <lineage>
        <taxon>Bacteria</taxon>
        <taxon>Pseudomonadati</taxon>
        <taxon>Pseudomonadota</taxon>
        <taxon>Gammaproteobacteria</taxon>
        <taxon>Pseudomonadales</taxon>
        <taxon>Pseudomonadaceae</taxon>
        <taxon>Atopomonas</taxon>
    </lineage>
</organism>
<gene>
    <name evidence="1" type="ORF">SAMN05216214_11573</name>
</gene>
<dbReference type="AlphaFoldDB" id="A0A1H7RPC3"/>
<protein>
    <recommendedName>
        <fullName evidence="3">Tryptophan synthase subunit beta</fullName>
    </recommendedName>
</protein>
<keyword evidence="2" id="KW-1185">Reference proteome</keyword>
<name>A0A1H7RPC3_9GAMM</name>
<evidence type="ECO:0000313" key="2">
    <source>
        <dbReference type="Proteomes" id="UP000185766"/>
    </source>
</evidence>
<evidence type="ECO:0008006" key="3">
    <source>
        <dbReference type="Google" id="ProtNLM"/>
    </source>
</evidence>
<dbReference type="RefSeq" id="WP_074869961.1">
    <property type="nucleotide sequence ID" value="NZ_FOAS01000015.1"/>
</dbReference>
<dbReference type="STRING" id="1429083.GCA_001885685_01201"/>
<evidence type="ECO:0000313" key="1">
    <source>
        <dbReference type="EMBL" id="SEL62150.1"/>
    </source>
</evidence>